<evidence type="ECO:0000256" key="3">
    <source>
        <dbReference type="ARBA" id="ARBA00012781"/>
    </source>
</evidence>
<keyword evidence="4 8" id="KW-0479">Metal-binding</keyword>
<protein>
    <recommendedName>
        <fullName evidence="3 7">Guanine deaminase</fullName>
        <shortName evidence="8">Guanase</shortName>
        <ecNumber evidence="3 7">3.5.4.3</ecNumber>
    </recommendedName>
    <alternativeName>
        <fullName evidence="8">Guanine aminohydrolase</fullName>
    </alternativeName>
</protein>
<evidence type="ECO:0000256" key="5">
    <source>
        <dbReference type="ARBA" id="ARBA00022801"/>
    </source>
</evidence>
<dbReference type="GO" id="GO:0008892">
    <property type="term" value="F:guanine deaminase activity"/>
    <property type="evidence" value="ECO:0007669"/>
    <property type="project" value="UniProtKB-UniRule"/>
</dbReference>
<dbReference type="Pfam" id="PF01979">
    <property type="entry name" value="Amidohydro_1"/>
    <property type="match status" value="1"/>
</dbReference>
<keyword evidence="5 8" id="KW-0378">Hydrolase</keyword>
<evidence type="ECO:0000313" key="11">
    <source>
        <dbReference type="Proteomes" id="UP000032679"/>
    </source>
</evidence>
<sequence>MTQCALRGPAVTFAANPFEIPPDEALVYESDALIVIDNGRITAFGAFDSTRDALAPGTRVAHYPDKLISAALIDTHVHYPQLPIIASYGEQLLAWLERYVFPAERRLEDPAYAARLAGTFLDSLLSSGTTTAAVYCTVHPQSVDAFFTESARRNTRMIAGKVLMDRNAPEWLRDDVTTGHDDSAALIARWHGNGRQLYAVTPRFAPTSTEAQLEAAGALLARDETLFLQTHLLENKAEEAWVKTLFPQRASYLDVYDHAGLVRPRSIFGHAVHATEGDFDRCHHAGCAVAHCPASNLFLGSGHFPLFDALRRDRPVKVGLGSDVAGGNTLSMLKVAADGYKVAQILGHSLHPVQALWLATAGAAEALGLERHIGRIAAGMEADLVVFDPHATPVQRLRTAQAENIDDVLFSLLLLGDERSVAATYVAGDRVFSRETGMRSGM</sequence>
<keyword evidence="6 8" id="KW-0862">Zinc</keyword>
<evidence type="ECO:0000256" key="4">
    <source>
        <dbReference type="ARBA" id="ARBA00022723"/>
    </source>
</evidence>
<dbReference type="PANTHER" id="PTHR11271">
    <property type="entry name" value="GUANINE DEAMINASE"/>
    <property type="match status" value="1"/>
</dbReference>
<dbReference type="Gene3D" id="2.30.40.10">
    <property type="entry name" value="Urease, subunit C, domain 1"/>
    <property type="match status" value="1"/>
</dbReference>
<evidence type="ECO:0000313" key="10">
    <source>
        <dbReference type="EMBL" id="GAN55111.1"/>
    </source>
</evidence>
<comment type="caution">
    <text evidence="10">The sequence shown here is derived from an EMBL/GenBank/DDBJ whole genome shotgun (WGS) entry which is preliminary data.</text>
</comment>
<comment type="catalytic activity">
    <reaction evidence="8">
        <text>guanine + H2O + H(+) = xanthine + NH4(+)</text>
        <dbReference type="Rhea" id="RHEA:14665"/>
        <dbReference type="ChEBI" id="CHEBI:15377"/>
        <dbReference type="ChEBI" id="CHEBI:15378"/>
        <dbReference type="ChEBI" id="CHEBI:16235"/>
        <dbReference type="ChEBI" id="CHEBI:17712"/>
        <dbReference type="ChEBI" id="CHEBI:28938"/>
        <dbReference type="EC" id="3.5.4.3"/>
    </reaction>
</comment>
<dbReference type="GO" id="GO:0005829">
    <property type="term" value="C:cytosol"/>
    <property type="evidence" value="ECO:0007669"/>
    <property type="project" value="TreeGrafter"/>
</dbReference>
<dbReference type="GO" id="GO:0008270">
    <property type="term" value="F:zinc ion binding"/>
    <property type="evidence" value="ECO:0007669"/>
    <property type="project" value="UniProtKB-UniRule"/>
</dbReference>
<dbReference type="UniPathway" id="UPA00603">
    <property type="reaction ID" value="UER00660"/>
</dbReference>
<comment type="cofactor">
    <cofactor evidence="8">
        <name>Zn(2+)</name>
        <dbReference type="ChEBI" id="CHEBI:29105"/>
    </cofactor>
    <text evidence="8">Binds 1 zinc ion per subunit.</text>
</comment>
<dbReference type="EC" id="3.5.4.3" evidence="3 7"/>
<proteinExistence type="inferred from homology"/>
<dbReference type="SUPFAM" id="SSF51338">
    <property type="entry name" value="Composite domain of metallo-dependent hydrolases"/>
    <property type="match status" value="1"/>
</dbReference>
<dbReference type="EMBL" id="BALE01000038">
    <property type="protein sequence ID" value="GAN55111.1"/>
    <property type="molecule type" value="Genomic_DNA"/>
</dbReference>
<evidence type="ECO:0000256" key="7">
    <source>
        <dbReference type="NCBIfam" id="TIGR02967"/>
    </source>
</evidence>
<dbReference type="InterPro" id="IPR051607">
    <property type="entry name" value="Metallo-dep_hydrolases"/>
</dbReference>
<evidence type="ECO:0000256" key="1">
    <source>
        <dbReference type="ARBA" id="ARBA00004984"/>
    </source>
</evidence>
<dbReference type="InterPro" id="IPR011059">
    <property type="entry name" value="Metal-dep_hydrolase_composite"/>
</dbReference>
<dbReference type="SUPFAM" id="SSF51556">
    <property type="entry name" value="Metallo-dependent hydrolases"/>
    <property type="match status" value="1"/>
</dbReference>
<dbReference type="PANTHER" id="PTHR11271:SF6">
    <property type="entry name" value="GUANINE DEAMINASE"/>
    <property type="match status" value="1"/>
</dbReference>
<dbReference type="Gene3D" id="3.20.20.140">
    <property type="entry name" value="Metal-dependent hydrolases"/>
    <property type="match status" value="1"/>
</dbReference>
<feature type="domain" description="Amidohydrolase-related" evidence="9">
    <location>
        <begin position="68"/>
        <end position="431"/>
    </location>
</feature>
<comment type="similarity">
    <text evidence="2 8">Belongs to the metallo-dependent hydrolases superfamily. ATZ/TRZ family.</text>
</comment>
<comment type="pathway">
    <text evidence="1 8">Purine metabolism; guanine degradation; xanthine from guanine: step 1/1.</text>
</comment>
<dbReference type="STRING" id="1231623.Tasa_038_092"/>
<name>A0A0D6MNT4_9PROT</name>
<reference evidence="10 11" key="1">
    <citation type="submission" date="2012-10" db="EMBL/GenBank/DDBJ databases">
        <title>Genome sequencing of Tanticharoenia sakaeratensis NBRC 103193.</title>
        <authorList>
            <person name="Azuma Y."/>
            <person name="Hadano H."/>
            <person name="Hirakawa H."/>
            <person name="Matsushita K."/>
        </authorList>
    </citation>
    <scope>NUCLEOTIDE SEQUENCE [LARGE SCALE GENOMIC DNA]</scope>
    <source>
        <strain evidence="10 11">NBRC 103193</strain>
    </source>
</reference>
<dbReference type="AlphaFoldDB" id="A0A0D6MNT4"/>
<dbReference type="NCBIfam" id="TIGR02967">
    <property type="entry name" value="guan_deamin"/>
    <property type="match status" value="1"/>
</dbReference>
<keyword evidence="11" id="KW-1185">Reference proteome</keyword>
<dbReference type="InterPro" id="IPR006680">
    <property type="entry name" value="Amidohydro-rel"/>
</dbReference>
<evidence type="ECO:0000259" key="9">
    <source>
        <dbReference type="Pfam" id="PF01979"/>
    </source>
</evidence>
<comment type="function">
    <text evidence="8">Catalyzes the hydrolytic deamination of guanine, producing xanthine and ammonia.</text>
</comment>
<organism evidence="10 11">
    <name type="scientific">Tanticharoenia sakaeratensis NBRC 103193</name>
    <dbReference type="NCBI Taxonomy" id="1231623"/>
    <lineage>
        <taxon>Bacteria</taxon>
        <taxon>Pseudomonadati</taxon>
        <taxon>Pseudomonadota</taxon>
        <taxon>Alphaproteobacteria</taxon>
        <taxon>Acetobacterales</taxon>
        <taxon>Acetobacteraceae</taxon>
        <taxon>Tanticharoenia</taxon>
    </lineage>
</organism>
<dbReference type="RefSeq" id="WP_048849955.1">
    <property type="nucleotide sequence ID" value="NZ_BALE01000038.1"/>
</dbReference>
<evidence type="ECO:0000256" key="2">
    <source>
        <dbReference type="ARBA" id="ARBA00006745"/>
    </source>
</evidence>
<evidence type="ECO:0000256" key="8">
    <source>
        <dbReference type="RuleBase" id="RU366009"/>
    </source>
</evidence>
<dbReference type="InterPro" id="IPR014311">
    <property type="entry name" value="Guanine_deaminase"/>
</dbReference>
<dbReference type="GO" id="GO:0006147">
    <property type="term" value="P:guanine catabolic process"/>
    <property type="evidence" value="ECO:0007669"/>
    <property type="project" value="UniProtKB-UniRule"/>
</dbReference>
<dbReference type="NCBIfam" id="NF006679">
    <property type="entry name" value="PRK09228.1"/>
    <property type="match status" value="1"/>
</dbReference>
<dbReference type="OrthoDB" id="9787621at2"/>
<evidence type="ECO:0000256" key="6">
    <source>
        <dbReference type="ARBA" id="ARBA00022833"/>
    </source>
</evidence>
<gene>
    <name evidence="10" type="ORF">Tasa_038_092</name>
</gene>
<accession>A0A0D6MNT4</accession>
<dbReference type="InterPro" id="IPR032466">
    <property type="entry name" value="Metal_Hydrolase"/>
</dbReference>
<dbReference type="Proteomes" id="UP000032679">
    <property type="component" value="Unassembled WGS sequence"/>
</dbReference>